<proteinExistence type="predicted"/>
<dbReference type="InterPro" id="IPR003343">
    <property type="entry name" value="Big_2"/>
</dbReference>
<dbReference type="InterPro" id="IPR008964">
    <property type="entry name" value="Invasin/intimin_cell_adhesion"/>
</dbReference>
<dbReference type="Proteomes" id="UP000254412">
    <property type="component" value="Unassembled WGS sequence"/>
</dbReference>
<dbReference type="EMBL" id="UHDS01000001">
    <property type="protein sequence ID" value="SUM55402.1"/>
    <property type="molecule type" value="Genomic_DNA"/>
</dbReference>
<protein>
    <submittedName>
        <fullName evidence="1">Major tail protein</fullName>
        <ecNumber evidence="1">3.2.1.83</ecNumber>
    </submittedName>
</protein>
<dbReference type="SUPFAM" id="SSF49373">
    <property type="entry name" value="Invasin/intimin cell-adhesion fragments"/>
    <property type="match status" value="1"/>
</dbReference>
<keyword evidence="1" id="KW-0378">Hydrolase</keyword>
<evidence type="ECO:0000313" key="2">
    <source>
        <dbReference type="Proteomes" id="UP000254412"/>
    </source>
</evidence>
<dbReference type="Gene3D" id="2.60.40.1080">
    <property type="match status" value="1"/>
</dbReference>
<organism evidence="1 2">
    <name type="scientific">Staphylococcus nepalensis</name>
    <dbReference type="NCBI Taxonomy" id="214473"/>
    <lineage>
        <taxon>Bacteria</taxon>
        <taxon>Bacillati</taxon>
        <taxon>Bacillota</taxon>
        <taxon>Bacilli</taxon>
        <taxon>Bacillales</taxon>
        <taxon>Staphylococcaceae</taxon>
        <taxon>Staphylococcus</taxon>
    </lineage>
</organism>
<gene>
    <name evidence="1" type="primary">cgkA</name>
    <name evidence="1" type="ORF">NCTC13834_01766</name>
</gene>
<dbReference type="RefSeq" id="WP_103372663.1">
    <property type="nucleotide sequence ID" value="NZ_BMCF01000004.1"/>
</dbReference>
<sequence>MADTLNLYKGEELIKSEEYVEGKASVTVDGLEANTDYPKGTYQVSRKNENGESEKVDVPAFKTKPIAVTGVKLNKESTSLEVGATETLNATVSPSTATNKKVTFISSDDAVATVDSNGKITAVKAGATDITVTTEDGSKTAKCSVTVTEPVTEPEPEE</sequence>
<dbReference type="SMART" id="SM00635">
    <property type="entry name" value="BID_2"/>
    <property type="match status" value="1"/>
</dbReference>
<dbReference type="EC" id="3.2.1.83" evidence="1"/>
<reference evidence="1 2" key="1">
    <citation type="submission" date="2018-06" db="EMBL/GenBank/DDBJ databases">
        <authorList>
            <consortium name="Pathogen Informatics"/>
            <person name="Doyle S."/>
        </authorList>
    </citation>
    <scope>NUCLEOTIDE SEQUENCE [LARGE SCALE GENOMIC DNA]</scope>
    <source>
        <strain evidence="1 2">NCTC13834</strain>
    </source>
</reference>
<keyword evidence="1" id="KW-0326">Glycosidase</keyword>
<accession>A0A380GLV6</accession>
<dbReference type="AlphaFoldDB" id="A0A380GLV6"/>
<evidence type="ECO:0000313" key="1">
    <source>
        <dbReference type="EMBL" id="SUM55402.1"/>
    </source>
</evidence>
<dbReference type="Pfam" id="PF02368">
    <property type="entry name" value="Big_2"/>
    <property type="match status" value="1"/>
</dbReference>
<dbReference type="GO" id="GO:0033918">
    <property type="term" value="F:kappa-carrageenase activity"/>
    <property type="evidence" value="ECO:0007669"/>
    <property type="project" value="UniProtKB-EC"/>
</dbReference>
<name>A0A380GLV6_9STAP</name>